<accession>A0A1W1BN10</accession>
<organism evidence="2">
    <name type="scientific">hydrothermal vent metagenome</name>
    <dbReference type="NCBI Taxonomy" id="652676"/>
    <lineage>
        <taxon>unclassified sequences</taxon>
        <taxon>metagenomes</taxon>
        <taxon>ecological metagenomes</taxon>
    </lineage>
</organism>
<dbReference type="Pfam" id="PF10276">
    <property type="entry name" value="zf-CHCC"/>
    <property type="match status" value="1"/>
</dbReference>
<name>A0A1W1BN10_9ZZZZ</name>
<dbReference type="EMBL" id="FPHJ01000014">
    <property type="protein sequence ID" value="SFV54948.1"/>
    <property type="molecule type" value="Genomic_DNA"/>
</dbReference>
<dbReference type="Gene3D" id="2.60.260.40">
    <property type="entry name" value="q5lls5 like domains"/>
    <property type="match status" value="1"/>
</dbReference>
<evidence type="ECO:0000259" key="1">
    <source>
        <dbReference type="Pfam" id="PF10276"/>
    </source>
</evidence>
<gene>
    <name evidence="2" type="ORF">MNB_SUP05-5-326</name>
</gene>
<feature type="domain" description="Zinc finger CHCC-type" evidence="1">
    <location>
        <begin position="36"/>
        <end position="59"/>
    </location>
</feature>
<dbReference type="AlphaFoldDB" id="A0A1W1BN10"/>
<evidence type="ECO:0000313" key="2">
    <source>
        <dbReference type="EMBL" id="SFV54948.1"/>
    </source>
</evidence>
<reference evidence="2" key="1">
    <citation type="submission" date="2016-10" db="EMBL/GenBank/DDBJ databases">
        <authorList>
            <person name="de Groot N.N."/>
        </authorList>
    </citation>
    <scope>NUCLEOTIDE SEQUENCE</scope>
</reference>
<sequence>MLDTNKFKKQHVVFYKVTKDDLPFHCPPKETENWNLHPKVFLDLEKKGHATCPYCSAYYTFDTQENK</sequence>
<proteinExistence type="predicted"/>
<protein>
    <recommendedName>
        <fullName evidence="1">Zinc finger CHCC-type domain-containing protein</fullName>
    </recommendedName>
</protein>
<dbReference type="InterPro" id="IPR019401">
    <property type="entry name" value="Znf_CHCC"/>
</dbReference>